<reference evidence="1 2" key="1">
    <citation type="submission" date="2016-10" db="EMBL/GenBank/DDBJ databases">
        <title>Silvanigrella aquatica sp. nov., isolated from a freshwater lake located in the Black Forest, Germany, description of Silvanigrellaceae fam. nov., Silvanigrellales ord. nov., reclassification of the order Bdellovibrionales in the class Oligoflexia, reclassification of the families Bacteriovoracaceae and Halobacteriovoraceae in the new order Bacteriovoracales ord. nov., and reclassification of the family Pseudobacteriovoracaceae in the order Oligoflexiales.</title>
        <authorList>
            <person name="Hahn M.W."/>
            <person name="Schmidt J."/>
            <person name="Koll U."/>
            <person name="Rohde M."/>
            <person name="Verbag S."/>
            <person name="Pitt A."/>
            <person name="Nakai R."/>
            <person name="Naganuma T."/>
            <person name="Lang E."/>
        </authorList>
    </citation>
    <scope>NUCLEOTIDE SEQUENCE [LARGE SCALE GENOMIC DNA]</scope>
    <source>
        <strain evidence="1 2">MWH-Nonnen-W8red</strain>
    </source>
</reference>
<dbReference type="InterPro" id="IPR019057">
    <property type="entry name" value="Restrct_endonuc_II_Eco47II"/>
</dbReference>
<dbReference type="GO" id="GO:0009307">
    <property type="term" value="P:DNA restriction-modification system"/>
    <property type="evidence" value="ECO:0007669"/>
    <property type="project" value="InterPro"/>
</dbReference>
<dbReference type="REBASE" id="175341">
    <property type="entry name" value="PbaW8ORF13635P"/>
</dbReference>
<evidence type="ECO:0000313" key="2">
    <source>
        <dbReference type="Proteomes" id="UP000184731"/>
    </source>
</evidence>
<proteinExistence type="predicted"/>
<sequence>MDLLNYISNDQLLFLINEITQNSIKKKREIDENMKKNVLDPFSAIFECLTFNFDFDEWVRKEKTRQIQKTMQNMVGEFHQNVLGSIPGWENLKNGKVIDLECRERKIIAEVKNKHNTTKGDQKKSLYENFEKLLNTKYIGYTAYYVEIIPNKKDGYDEEFVPSDNILSVRKMGNPKIRKISGQRFYELVTGDPYALKKLYEAIPKISEILGKNISINTRNQLNHIFNSAYSFNSN</sequence>
<dbReference type="EMBL" id="CP017834">
    <property type="protein sequence ID" value="APJ04876.1"/>
    <property type="molecule type" value="Genomic_DNA"/>
</dbReference>
<gene>
    <name evidence="1" type="ORF">AXG55_13630</name>
</gene>
<protein>
    <recommendedName>
        <fullName evidence="3">Restriction endonuclease</fullName>
    </recommendedName>
</protein>
<accession>A0A1L4D3T5</accession>
<dbReference type="Pfam" id="PF09553">
    <property type="entry name" value="RE_Eco47II"/>
    <property type="match status" value="1"/>
</dbReference>
<dbReference type="GO" id="GO:0009036">
    <property type="term" value="F:type II site-specific deoxyribonuclease activity"/>
    <property type="evidence" value="ECO:0007669"/>
    <property type="project" value="InterPro"/>
</dbReference>
<dbReference type="AlphaFoldDB" id="A0A1L4D3T5"/>
<name>A0A1L4D3T5_9BACT</name>
<organism evidence="1 2">
    <name type="scientific">Silvanigrella aquatica</name>
    <dbReference type="NCBI Taxonomy" id="1915309"/>
    <lineage>
        <taxon>Bacteria</taxon>
        <taxon>Pseudomonadati</taxon>
        <taxon>Bdellovibrionota</taxon>
        <taxon>Oligoflexia</taxon>
        <taxon>Silvanigrellales</taxon>
        <taxon>Silvanigrellaceae</taxon>
        <taxon>Silvanigrella</taxon>
    </lineage>
</organism>
<dbReference type="OrthoDB" id="9806692at2"/>
<dbReference type="RefSeq" id="WP_148698635.1">
    <property type="nucleotide sequence ID" value="NZ_CP017834.1"/>
</dbReference>
<dbReference type="Proteomes" id="UP000184731">
    <property type="component" value="Chromosome"/>
</dbReference>
<keyword evidence="2" id="KW-1185">Reference proteome</keyword>
<dbReference type="KEGG" id="saqi:AXG55_13630"/>
<evidence type="ECO:0000313" key="1">
    <source>
        <dbReference type="EMBL" id="APJ04876.1"/>
    </source>
</evidence>
<dbReference type="GO" id="GO:0003677">
    <property type="term" value="F:DNA binding"/>
    <property type="evidence" value="ECO:0007669"/>
    <property type="project" value="InterPro"/>
</dbReference>
<evidence type="ECO:0008006" key="3">
    <source>
        <dbReference type="Google" id="ProtNLM"/>
    </source>
</evidence>